<name>A0A1G2DZZ7_9BACT</name>
<dbReference type="GO" id="GO:0016020">
    <property type="term" value="C:membrane"/>
    <property type="evidence" value="ECO:0007669"/>
    <property type="project" value="InterPro"/>
</dbReference>
<feature type="coiled-coil region" evidence="1">
    <location>
        <begin position="54"/>
        <end position="152"/>
    </location>
</feature>
<reference evidence="3 4" key="1">
    <citation type="journal article" date="2016" name="Nat. Commun.">
        <title>Thousands of microbial genomes shed light on interconnected biogeochemical processes in an aquifer system.</title>
        <authorList>
            <person name="Anantharaman K."/>
            <person name="Brown C.T."/>
            <person name="Hug L.A."/>
            <person name="Sharon I."/>
            <person name="Castelle C.J."/>
            <person name="Probst A.J."/>
            <person name="Thomas B.C."/>
            <person name="Singh A."/>
            <person name="Wilkins M.J."/>
            <person name="Karaoz U."/>
            <person name="Brodie E.L."/>
            <person name="Williams K.H."/>
            <person name="Hubbard S.S."/>
            <person name="Banfield J.F."/>
        </authorList>
    </citation>
    <scope>NUCLEOTIDE SEQUENCE [LARGE SCALE GENOMIC DNA]</scope>
</reference>
<dbReference type="STRING" id="1801663.A2175_01545"/>
<dbReference type="InterPro" id="IPR003660">
    <property type="entry name" value="HAMP_dom"/>
</dbReference>
<dbReference type="Gene3D" id="1.10.287.950">
    <property type="entry name" value="Methyl-accepting chemotaxis protein"/>
    <property type="match status" value="1"/>
</dbReference>
<sequence>MPKKNLALEKYRKKILARLDKLIPVFQKISNGDFSFEVKIPKKEDEFTPLVITLSMLLEDLRFLDKENKNKTEELEAAKRDLENKVAERTKELIETNRNLEQKIKERTKDLEQKVWQLEGFQKITVDRELKMIELKKETEKIKKQLEECQQSNG</sequence>
<feature type="domain" description="HAMP" evidence="2">
    <location>
        <begin position="13"/>
        <end position="66"/>
    </location>
</feature>
<dbReference type="GO" id="GO:0007165">
    <property type="term" value="P:signal transduction"/>
    <property type="evidence" value="ECO:0007669"/>
    <property type="project" value="InterPro"/>
</dbReference>
<evidence type="ECO:0000256" key="1">
    <source>
        <dbReference type="SAM" id="Coils"/>
    </source>
</evidence>
<dbReference type="AlphaFoldDB" id="A0A1G2DZZ7"/>
<keyword evidence="1" id="KW-0175">Coiled coil</keyword>
<evidence type="ECO:0000259" key="2">
    <source>
        <dbReference type="PROSITE" id="PS50885"/>
    </source>
</evidence>
<organism evidence="3 4">
    <name type="scientific">Candidatus Nealsonbacteria bacterium RBG_13_42_11</name>
    <dbReference type="NCBI Taxonomy" id="1801663"/>
    <lineage>
        <taxon>Bacteria</taxon>
        <taxon>Candidatus Nealsoniibacteriota</taxon>
    </lineage>
</organism>
<protein>
    <recommendedName>
        <fullName evidence="2">HAMP domain-containing protein</fullName>
    </recommendedName>
</protein>
<gene>
    <name evidence="3" type="ORF">A2175_01545</name>
</gene>
<proteinExistence type="predicted"/>
<evidence type="ECO:0000313" key="4">
    <source>
        <dbReference type="Proteomes" id="UP000176755"/>
    </source>
</evidence>
<comment type="caution">
    <text evidence="3">The sequence shown here is derived from an EMBL/GenBank/DDBJ whole genome shotgun (WGS) entry which is preliminary data.</text>
</comment>
<dbReference type="PROSITE" id="PS50885">
    <property type="entry name" value="HAMP"/>
    <property type="match status" value="1"/>
</dbReference>
<dbReference type="EMBL" id="MHLY01000003">
    <property type="protein sequence ID" value="OGZ18992.1"/>
    <property type="molecule type" value="Genomic_DNA"/>
</dbReference>
<dbReference type="Proteomes" id="UP000176755">
    <property type="component" value="Unassembled WGS sequence"/>
</dbReference>
<evidence type="ECO:0000313" key="3">
    <source>
        <dbReference type="EMBL" id="OGZ18992.1"/>
    </source>
</evidence>
<accession>A0A1G2DZZ7</accession>